<dbReference type="GO" id="GO:0046222">
    <property type="term" value="P:aflatoxin metabolic process"/>
    <property type="evidence" value="ECO:0007669"/>
    <property type="project" value="UniProtKB-ARBA"/>
</dbReference>
<dbReference type="GO" id="GO:0006082">
    <property type="term" value="P:organic acid metabolic process"/>
    <property type="evidence" value="ECO:0007669"/>
    <property type="project" value="TreeGrafter"/>
</dbReference>
<feature type="binding site" description="axial binding residue" evidence="13">
    <location>
        <position position="434"/>
    </location>
    <ligand>
        <name>heme</name>
        <dbReference type="ChEBI" id="CHEBI:30413"/>
    </ligand>
    <ligandPart>
        <name>Fe</name>
        <dbReference type="ChEBI" id="CHEBI:18248"/>
    </ligandPart>
</feature>
<dbReference type="InterPro" id="IPR002401">
    <property type="entry name" value="Cyt_P450_E_grp-I"/>
</dbReference>
<comment type="similarity">
    <text evidence="4">Belongs to the cytochrome P450 family.</text>
</comment>
<keyword evidence="11" id="KW-0503">Monooxygenase</keyword>
<dbReference type="InterPro" id="IPR001128">
    <property type="entry name" value="Cyt_P450"/>
</dbReference>
<evidence type="ECO:0000256" key="3">
    <source>
        <dbReference type="ARBA" id="ARBA00004586"/>
    </source>
</evidence>
<dbReference type="InterPro" id="IPR036396">
    <property type="entry name" value="Cyt_P450_sf"/>
</dbReference>
<keyword evidence="6 13" id="KW-0479">Metal-binding</keyword>
<evidence type="ECO:0000256" key="14">
    <source>
        <dbReference type="SAM" id="SignalP"/>
    </source>
</evidence>
<dbReference type="STRING" id="409849.ENSPMGP00000018748"/>
<dbReference type="FunFam" id="1.10.630.10:FF:000010">
    <property type="entry name" value="cytochrome P450 2W1 isoform X2"/>
    <property type="match status" value="1"/>
</dbReference>
<accession>A0A3B4ANQ2</accession>
<keyword evidence="7" id="KW-0256">Endoplasmic reticulum</keyword>
<evidence type="ECO:0000256" key="5">
    <source>
        <dbReference type="ARBA" id="ARBA00022617"/>
    </source>
</evidence>
<dbReference type="GO" id="GO:0016712">
    <property type="term" value="F:oxidoreductase activity, acting on paired donors, with incorporation or reduction of molecular oxygen, reduced flavin or flavoprotein as one donor, and incorporation of one atom of oxygen"/>
    <property type="evidence" value="ECO:0007669"/>
    <property type="project" value="TreeGrafter"/>
</dbReference>
<evidence type="ECO:0000256" key="6">
    <source>
        <dbReference type="ARBA" id="ARBA00022723"/>
    </source>
</evidence>
<dbReference type="PRINTS" id="PR00463">
    <property type="entry name" value="EP450I"/>
</dbReference>
<dbReference type="OrthoDB" id="1103324at2759"/>
<keyword evidence="9" id="KW-0560">Oxidoreductase</keyword>
<dbReference type="Pfam" id="PF00067">
    <property type="entry name" value="p450"/>
    <property type="match status" value="1"/>
</dbReference>
<evidence type="ECO:0000256" key="2">
    <source>
        <dbReference type="ARBA" id="ARBA00004524"/>
    </source>
</evidence>
<evidence type="ECO:0000256" key="11">
    <source>
        <dbReference type="ARBA" id="ARBA00023033"/>
    </source>
</evidence>
<dbReference type="PANTHER" id="PTHR24300">
    <property type="entry name" value="CYTOCHROME P450 508A4-RELATED"/>
    <property type="match status" value="1"/>
</dbReference>
<organism evidence="15 16">
    <name type="scientific">Periophthalmus magnuspinnatus</name>
    <dbReference type="NCBI Taxonomy" id="409849"/>
    <lineage>
        <taxon>Eukaryota</taxon>
        <taxon>Metazoa</taxon>
        <taxon>Chordata</taxon>
        <taxon>Craniata</taxon>
        <taxon>Vertebrata</taxon>
        <taxon>Euteleostomi</taxon>
        <taxon>Actinopterygii</taxon>
        <taxon>Neopterygii</taxon>
        <taxon>Teleostei</taxon>
        <taxon>Neoteleostei</taxon>
        <taxon>Acanthomorphata</taxon>
        <taxon>Gobiaria</taxon>
        <taxon>Gobiiformes</taxon>
        <taxon>Gobioidei</taxon>
        <taxon>Gobiidae</taxon>
        <taxon>Oxudercinae</taxon>
        <taxon>Periophthalmus</taxon>
    </lineage>
</organism>
<evidence type="ECO:0000256" key="9">
    <source>
        <dbReference type="ARBA" id="ARBA00023002"/>
    </source>
</evidence>
<evidence type="ECO:0000256" key="12">
    <source>
        <dbReference type="ARBA" id="ARBA00023136"/>
    </source>
</evidence>
<keyword evidence="12" id="KW-0472">Membrane</keyword>
<keyword evidence="8" id="KW-0492">Microsome</keyword>
<keyword evidence="5 13" id="KW-0349">Heme</keyword>
<evidence type="ECO:0000256" key="13">
    <source>
        <dbReference type="PIRSR" id="PIRSR602401-1"/>
    </source>
</evidence>
<evidence type="ECO:0008006" key="17">
    <source>
        <dbReference type="Google" id="ProtNLM"/>
    </source>
</evidence>
<evidence type="ECO:0000256" key="8">
    <source>
        <dbReference type="ARBA" id="ARBA00022848"/>
    </source>
</evidence>
<name>A0A3B4ANQ2_9GOBI</name>
<evidence type="ECO:0000256" key="10">
    <source>
        <dbReference type="ARBA" id="ARBA00023004"/>
    </source>
</evidence>
<evidence type="ECO:0000256" key="4">
    <source>
        <dbReference type="ARBA" id="ARBA00010617"/>
    </source>
</evidence>
<sequence>MELFTTALLGALVLLLFWIFRVKSNSNLPPGPLALPIVGNLPFLDKNAPYKSMMEFSKTYGPVMTMYLGWQRAVVLVGYDAVKEALVDQGEDFSGRAPVHMFKKATKGYGLAISNGERWRQLRRFTLTTLRDFGMGRKPMDMWIQEESKHLMTRINTLDGKPFDPTFILSQTVSNVICCLVFGERFDYENKQFLRLLKTFNDFIKFNSTPFGQMCNILPWLMDCLPGPHHAILADINNVRAFCKEKIEEHTKTLDPDSTRDYIDCFLVRMNEEKDNPNSEFHFENLWSTVLNLFAAGTETTSSTIRFGLSALIKYPDIQKKMQEEIDTVIGQERSPNMDDRKSLPFCDAVIHEVQRFIDLVPLSVPRYALKDFTFRGYTIPKGTLLFSMLHSLLKGEKEWATPFTFNPQHFLDHNGNFKKNPAFMPFAAGKRSCVGESLARMELFIFIVSLLQHFTFSCSGGPDSIDLTPESSSFGNIARTYEIIATVR</sequence>
<dbReference type="RefSeq" id="XP_055082242.1">
    <property type="nucleotide sequence ID" value="XM_055226267.1"/>
</dbReference>
<evidence type="ECO:0000256" key="1">
    <source>
        <dbReference type="ARBA" id="ARBA00001971"/>
    </source>
</evidence>
<protein>
    <recommendedName>
        <fullName evidence="17">Cytochrome P450, family 2, subfamily Y, polypeptide 3</fullName>
    </recommendedName>
</protein>
<dbReference type="GO" id="GO:0005789">
    <property type="term" value="C:endoplasmic reticulum membrane"/>
    <property type="evidence" value="ECO:0007669"/>
    <property type="project" value="UniProtKB-SubCell"/>
</dbReference>
<dbReference type="GO" id="GO:0005506">
    <property type="term" value="F:iron ion binding"/>
    <property type="evidence" value="ECO:0007669"/>
    <property type="project" value="InterPro"/>
</dbReference>
<dbReference type="Proteomes" id="UP000261520">
    <property type="component" value="Unplaced"/>
</dbReference>
<dbReference type="PRINTS" id="PR00385">
    <property type="entry name" value="P450"/>
</dbReference>
<evidence type="ECO:0000313" key="15">
    <source>
        <dbReference type="Ensembl" id="ENSPMGP00000018748.1"/>
    </source>
</evidence>
<dbReference type="GO" id="GO:0006805">
    <property type="term" value="P:xenobiotic metabolic process"/>
    <property type="evidence" value="ECO:0007669"/>
    <property type="project" value="TreeGrafter"/>
</dbReference>
<feature type="signal peptide" evidence="14">
    <location>
        <begin position="1"/>
        <end position="24"/>
    </location>
</feature>
<evidence type="ECO:0000313" key="16">
    <source>
        <dbReference type="Proteomes" id="UP000261520"/>
    </source>
</evidence>
<reference evidence="15" key="1">
    <citation type="submission" date="2025-08" db="UniProtKB">
        <authorList>
            <consortium name="Ensembl"/>
        </authorList>
    </citation>
    <scope>IDENTIFICATION</scope>
</reference>
<reference evidence="15" key="2">
    <citation type="submission" date="2025-09" db="UniProtKB">
        <authorList>
            <consortium name="Ensembl"/>
        </authorList>
    </citation>
    <scope>IDENTIFICATION</scope>
</reference>
<evidence type="ECO:0000256" key="7">
    <source>
        <dbReference type="ARBA" id="ARBA00022824"/>
    </source>
</evidence>
<dbReference type="AlphaFoldDB" id="A0A3B4ANQ2"/>
<keyword evidence="14" id="KW-0732">Signal</keyword>
<dbReference type="GeneID" id="117380399"/>
<comment type="cofactor">
    <cofactor evidence="1 13">
        <name>heme</name>
        <dbReference type="ChEBI" id="CHEBI:30413"/>
    </cofactor>
</comment>
<dbReference type="InterPro" id="IPR050182">
    <property type="entry name" value="Cytochrome_P450_fam2"/>
</dbReference>
<comment type="subcellular location">
    <subcellularLocation>
        <location evidence="3">Endoplasmic reticulum membrane</location>
    </subcellularLocation>
    <subcellularLocation>
        <location evidence="2">Microsome membrane</location>
    </subcellularLocation>
</comment>
<dbReference type="GO" id="GO:0020037">
    <property type="term" value="F:heme binding"/>
    <property type="evidence" value="ECO:0007669"/>
    <property type="project" value="InterPro"/>
</dbReference>
<dbReference type="CDD" id="cd11026">
    <property type="entry name" value="CYP2"/>
    <property type="match status" value="1"/>
</dbReference>
<dbReference type="SUPFAM" id="SSF48264">
    <property type="entry name" value="Cytochrome P450"/>
    <property type="match status" value="1"/>
</dbReference>
<dbReference type="Ensembl" id="ENSPMGT00000019994.1">
    <property type="protein sequence ID" value="ENSPMGP00000018748.1"/>
    <property type="gene ID" value="ENSPMGG00000015286.1"/>
</dbReference>
<dbReference type="Gene3D" id="1.10.630.10">
    <property type="entry name" value="Cytochrome P450"/>
    <property type="match status" value="1"/>
</dbReference>
<feature type="chain" id="PRO_5017262247" description="Cytochrome P450, family 2, subfamily Y, polypeptide 3" evidence="14">
    <location>
        <begin position="25"/>
        <end position="489"/>
    </location>
</feature>
<keyword evidence="16" id="KW-1185">Reference proteome</keyword>
<dbReference type="PANTHER" id="PTHR24300:SF153">
    <property type="entry name" value="CYTOCHROME P450 2G1-LIKE-RELATED"/>
    <property type="match status" value="1"/>
</dbReference>
<proteinExistence type="inferred from homology"/>
<keyword evidence="10 13" id="KW-0408">Iron</keyword>